<feature type="compositionally biased region" description="Pro residues" evidence="1">
    <location>
        <begin position="144"/>
        <end position="179"/>
    </location>
</feature>
<organism evidence="2">
    <name type="scientific">Chromera velia CCMP2878</name>
    <dbReference type="NCBI Taxonomy" id="1169474"/>
    <lineage>
        <taxon>Eukaryota</taxon>
        <taxon>Sar</taxon>
        <taxon>Alveolata</taxon>
        <taxon>Colpodellida</taxon>
        <taxon>Chromeraceae</taxon>
        <taxon>Chromera</taxon>
    </lineage>
</organism>
<sequence>MRGEGHGVSFSPPDGREGHTVGESDDDMNVNSNGDSSSSHEALKAPGPVVVIKVEDEEEDDEDEQERARGRGEEKHSSTHTMQGEGDKEEQEEEARVEGERGRADGRNAEDERKGHTEESLSGVSVRGGQPAASLGSLPLPASEDPPPLPAEAPPPLPPRDPPNLPSCITPPIPPPAAPTAPQQQSSSHRNPAEQPEASQWKADEATNDETQEAGYTLLMSALDDFLGPQEEEDSSSEVIPAQGQTAVNHSAAPGDASMPLSQVPPPDSLQGTHPSHSIQGTHPSHSLQGTHPSHSLQGTHPSNYLEGSVPFIEGQRGDVQGQGGQITAVEFQGTAFTPQMAGWDMIQQIVWTKRQSQGIGESGTALETGEMVALGIPGVWDVLADVQLFPSGL</sequence>
<evidence type="ECO:0000313" key="2">
    <source>
        <dbReference type="EMBL" id="CEM42106.1"/>
    </source>
</evidence>
<dbReference type="EMBL" id="CDMZ01002379">
    <property type="protein sequence ID" value="CEM42106.1"/>
    <property type="molecule type" value="Genomic_DNA"/>
</dbReference>
<dbReference type="AlphaFoldDB" id="A0A0G4HDF9"/>
<feature type="compositionally biased region" description="Basic and acidic residues" evidence="1">
    <location>
        <begin position="66"/>
        <end position="77"/>
    </location>
</feature>
<accession>A0A0G4HDF9</accession>
<feature type="compositionally biased region" description="Polar residues" evidence="1">
    <location>
        <begin position="29"/>
        <end position="40"/>
    </location>
</feature>
<reference evidence="2" key="1">
    <citation type="submission" date="2014-11" db="EMBL/GenBank/DDBJ databases">
        <authorList>
            <person name="Otto D Thomas"/>
            <person name="Naeem Raeece"/>
        </authorList>
    </citation>
    <scope>NUCLEOTIDE SEQUENCE</scope>
</reference>
<evidence type="ECO:0000256" key="1">
    <source>
        <dbReference type="SAM" id="MobiDB-lite"/>
    </source>
</evidence>
<feature type="region of interest" description="Disordered" evidence="1">
    <location>
        <begin position="1"/>
        <end position="223"/>
    </location>
</feature>
<proteinExistence type="predicted"/>
<feature type="compositionally biased region" description="Polar residues" evidence="1">
    <location>
        <begin position="270"/>
        <end position="303"/>
    </location>
</feature>
<name>A0A0G4HDF9_9ALVE</name>
<dbReference type="VEuPathDB" id="CryptoDB:Cvel_26507"/>
<feature type="region of interest" description="Disordered" evidence="1">
    <location>
        <begin position="249"/>
        <end position="309"/>
    </location>
</feature>
<gene>
    <name evidence="2" type="ORF">Cvel_26507</name>
</gene>
<feature type="compositionally biased region" description="Acidic residues" evidence="1">
    <location>
        <begin position="55"/>
        <end position="65"/>
    </location>
</feature>
<protein>
    <submittedName>
        <fullName evidence="2">Uncharacterized protein</fullName>
    </submittedName>
</protein>
<feature type="compositionally biased region" description="Basic and acidic residues" evidence="1">
    <location>
        <begin position="94"/>
        <end position="119"/>
    </location>
</feature>